<protein>
    <submittedName>
        <fullName evidence="1">Uncharacterized protein</fullName>
    </submittedName>
</protein>
<keyword evidence="2" id="KW-1185">Reference proteome</keyword>
<accession>A0ABP9VNJ0</accession>
<proteinExistence type="predicted"/>
<comment type="caution">
    <text evidence="1">The sequence shown here is derived from an EMBL/GenBank/DDBJ whole genome shotgun (WGS) entry which is preliminary data.</text>
</comment>
<gene>
    <name evidence="1" type="ORF">Rcae01_00422</name>
</gene>
<reference evidence="1 2" key="1">
    <citation type="submission" date="2024-02" db="EMBL/GenBank/DDBJ databases">
        <title>Rhodopirellula caenicola NBRC 110016.</title>
        <authorList>
            <person name="Ichikawa N."/>
            <person name="Katano-Makiyama Y."/>
            <person name="Hidaka K."/>
        </authorList>
    </citation>
    <scope>NUCLEOTIDE SEQUENCE [LARGE SCALE GENOMIC DNA]</scope>
    <source>
        <strain evidence="1 2">NBRC 110016</strain>
    </source>
</reference>
<evidence type="ECO:0000313" key="1">
    <source>
        <dbReference type="EMBL" id="GAA5504983.1"/>
    </source>
</evidence>
<sequence>MEDRRSRQNFPYRKIAFLMHFLFYHRHESNTDSGRIDVTATICVHLCLSAVKKRSVRGPDSKFLLKVETADEHR</sequence>
<name>A0ABP9VNJ0_9BACT</name>
<organism evidence="1 2">
    <name type="scientific">Novipirellula caenicola</name>
    <dbReference type="NCBI Taxonomy" id="1536901"/>
    <lineage>
        <taxon>Bacteria</taxon>
        <taxon>Pseudomonadati</taxon>
        <taxon>Planctomycetota</taxon>
        <taxon>Planctomycetia</taxon>
        <taxon>Pirellulales</taxon>
        <taxon>Pirellulaceae</taxon>
        <taxon>Novipirellula</taxon>
    </lineage>
</organism>
<evidence type="ECO:0000313" key="2">
    <source>
        <dbReference type="Proteomes" id="UP001416858"/>
    </source>
</evidence>
<dbReference type="EMBL" id="BAABRO010000001">
    <property type="protein sequence ID" value="GAA5504983.1"/>
    <property type="molecule type" value="Genomic_DNA"/>
</dbReference>
<dbReference type="Proteomes" id="UP001416858">
    <property type="component" value="Unassembled WGS sequence"/>
</dbReference>